<feature type="transmembrane region" description="Helical" evidence="7">
    <location>
        <begin position="416"/>
        <end position="440"/>
    </location>
</feature>
<comment type="catalytic activity">
    <reaction evidence="6">
        <text>a ubiquinone + NADH + 5 H(+)(in) = a ubiquinol + NAD(+) + 4 H(+)(out)</text>
        <dbReference type="Rhea" id="RHEA:29091"/>
        <dbReference type="Rhea" id="RHEA-COMP:9565"/>
        <dbReference type="Rhea" id="RHEA-COMP:9566"/>
        <dbReference type="ChEBI" id="CHEBI:15378"/>
        <dbReference type="ChEBI" id="CHEBI:16389"/>
        <dbReference type="ChEBI" id="CHEBI:17976"/>
        <dbReference type="ChEBI" id="CHEBI:57540"/>
        <dbReference type="ChEBI" id="CHEBI:57945"/>
        <dbReference type="EC" id="7.1.1.2"/>
    </reaction>
</comment>
<evidence type="ECO:0000256" key="2">
    <source>
        <dbReference type="ARBA" id="ARBA00012944"/>
    </source>
</evidence>
<feature type="transmembrane region" description="Helical" evidence="7">
    <location>
        <begin position="262"/>
        <end position="281"/>
    </location>
</feature>
<keyword evidence="4 7" id="KW-1133">Transmembrane helix</keyword>
<evidence type="ECO:0000256" key="1">
    <source>
        <dbReference type="ARBA" id="ARBA00004141"/>
    </source>
</evidence>
<evidence type="ECO:0000256" key="5">
    <source>
        <dbReference type="ARBA" id="ARBA00023136"/>
    </source>
</evidence>
<reference evidence="9" key="1">
    <citation type="journal article" date="2015" name="PeerJ">
        <title>Phylogenetic analysis of higher-level relationships within Hydroidolina (Cnidaria: Hydrozoa) using mitochondrial genome data and insight into their mitochondrial transcription.</title>
        <authorList>
            <person name="Kayal E."/>
            <person name="Bentlage B."/>
            <person name="Cartwright P."/>
            <person name="Yanagihara A.A."/>
            <person name="Lindsay D.J."/>
            <person name="Hopcroft R.R."/>
            <person name="Collins A.G."/>
        </authorList>
    </citation>
    <scope>NUCLEOTIDE SEQUENCE</scope>
</reference>
<comment type="subcellular location">
    <subcellularLocation>
        <location evidence="1">Membrane</location>
        <topology evidence="1">Multi-pass membrane protein</topology>
    </subcellularLocation>
</comment>
<keyword evidence="5 7" id="KW-0472">Membrane</keyword>
<evidence type="ECO:0000256" key="6">
    <source>
        <dbReference type="ARBA" id="ARBA00049551"/>
    </source>
</evidence>
<protein>
    <recommendedName>
        <fullName evidence="2">NADH:ubiquinone reductase (H(+)-translocating)</fullName>
        <ecNumber evidence="2">7.1.1.2</ecNumber>
    </recommendedName>
</protein>
<feature type="transmembrane region" description="Helical" evidence="7">
    <location>
        <begin position="6"/>
        <end position="21"/>
    </location>
</feature>
<feature type="transmembrane region" description="Helical" evidence="7">
    <location>
        <begin position="175"/>
        <end position="200"/>
    </location>
</feature>
<evidence type="ECO:0000313" key="9">
    <source>
        <dbReference type="EMBL" id="ALO20688.1"/>
    </source>
</evidence>
<name>A0A0S2IB45_9CNID</name>
<feature type="domain" description="NADH:quinone oxidoreductase/Mrp antiporter transmembrane" evidence="8">
    <location>
        <begin position="102"/>
        <end position="376"/>
    </location>
</feature>
<dbReference type="Pfam" id="PF00361">
    <property type="entry name" value="Proton_antipo_M"/>
    <property type="match status" value="1"/>
</dbReference>
<feature type="transmembrane region" description="Helical" evidence="7">
    <location>
        <begin position="28"/>
        <end position="48"/>
    </location>
</feature>
<accession>A0A0S2IB45</accession>
<feature type="transmembrane region" description="Helical" evidence="7">
    <location>
        <begin position="363"/>
        <end position="384"/>
    </location>
</feature>
<feature type="transmembrane region" description="Helical" evidence="7">
    <location>
        <begin position="237"/>
        <end position="255"/>
    </location>
</feature>
<dbReference type="EMBL" id="KT809326">
    <property type="protein sequence ID" value="ALO20688.1"/>
    <property type="molecule type" value="Genomic_DNA"/>
</dbReference>
<geneLocation type="mitochondrion" evidence="9"/>
<dbReference type="GO" id="GO:0008137">
    <property type="term" value="F:NADH dehydrogenase (ubiquinone) activity"/>
    <property type="evidence" value="ECO:0007669"/>
    <property type="project" value="UniProtKB-EC"/>
</dbReference>
<evidence type="ECO:0000259" key="8">
    <source>
        <dbReference type="Pfam" id="PF00361"/>
    </source>
</evidence>
<evidence type="ECO:0000256" key="7">
    <source>
        <dbReference type="SAM" id="Phobius"/>
    </source>
</evidence>
<feature type="transmembrane region" description="Helical" evidence="7">
    <location>
        <begin position="135"/>
        <end position="163"/>
    </location>
</feature>
<feature type="transmembrane region" description="Helical" evidence="7">
    <location>
        <begin position="60"/>
        <end position="77"/>
    </location>
</feature>
<feature type="transmembrane region" description="Helical" evidence="7">
    <location>
        <begin position="329"/>
        <end position="351"/>
    </location>
</feature>
<evidence type="ECO:0000256" key="3">
    <source>
        <dbReference type="ARBA" id="ARBA00022692"/>
    </source>
</evidence>
<dbReference type="PANTHER" id="PTHR22773">
    <property type="entry name" value="NADH DEHYDROGENASE"/>
    <property type="match status" value="1"/>
</dbReference>
<evidence type="ECO:0000256" key="4">
    <source>
        <dbReference type="ARBA" id="ARBA00022989"/>
    </source>
</evidence>
<organism evidence="9">
    <name type="scientific">Tiaropsis multicirrata</name>
    <dbReference type="NCBI Taxonomy" id="662020"/>
    <lineage>
        <taxon>Eukaryota</taxon>
        <taxon>Metazoa</taxon>
        <taxon>Cnidaria</taxon>
        <taxon>Hydrozoa</taxon>
        <taxon>Hydroidolina</taxon>
        <taxon>Leptothecata</taxon>
        <taxon>Tiaropsidae</taxon>
        <taxon>Tiaropsis</taxon>
    </lineage>
</organism>
<proteinExistence type="predicted"/>
<feature type="transmembrane region" description="Helical" evidence="7">
    <location>
        <begin position="84"/>
        <end position="100"/>
    </location>
</feature>
<gene>
    <name evidence="9" type="primary">nad2</name>
</gene>
<dbReference type="GO" id="GO:0016020">
    <property type="term" value="C:membrane"/>
    <property type="evidence" value="ECO:0007669"/>
    <property type="project" value="UniProtKB-SubCell"/>
</dbReference>
<dbReference type="EC" id="7.1.1.2" evidence="2"/>
<feature type="transmembrane region" description="Helical" evidence="7">
    <location>
        <begin position="287"/>
        <end position="308"/>
    </location>
</feature>
<sequence length="448" mass="50879">MTNSLLDILIVTGFLGLLFEYKKIKNNVLYLLLILAIFYYSISLSNIWELDLFNLGTWKIIFLCLVFISFLIVFELIKEKTFDIYCLSILVFIGSIILIVCDNFITLYLGLELQTFSIFILIAKNRISIRSSEAGLKYFILGALSSGFYLLGLILLFLFGFSLNIKDLVLLSSEIVVIISLSLITLSFCFKLSLFPLHFWIPDIYEGSSWDVIALVSTVPKISMICVLSQFLINSNLLLSFSLVSIGIGTLGALNQSKLKRLLAYSGISHMGFIILGYSILTSEGYVISNIYLLLYTLTMLSVFILVINSNFNSQYIIELGGLKFINKTLAITLVFLILSIAGIPPLSGFISKWFLLWTSIEFKYNTSALIIILFSAIGAGYYLRIVKIIYFQKKSSYFLWKDILEIKETNTEMTILFLGLFLFITLFLIFNFSSLINIINCSIYNFF</sequence>
<keyword evidence="9" id="KW-0496">Mitochondrion</keyword>
<dbReference type="AlphaFoldDB" id="A0A0S2IB45"/>
<dbReference type="InterPro" id="IPR001750">
    <property type="entry name" value="ND/Mrp_TM"/>
</dbReference>
<keyword evidence="3 7" id="KW-0812">Transmembrane</keyword>